<feature type="compositionally biased region" description="Basic and acidic residues" evidence="3">
    <location>
        <begin position="261"/>
        <end position="274"/>
    </location>
</feature>
<dbReference type="OrthoDB" id="6100321at2759"/>
<accession>A0A8S3QW71</accession>
<dbReference type="SUPFAM" id="SSF48403">
    <property type="entry name" value="Ankyrin repeat"/>
    <property type="match status" value="1"/>
</dbReference>
<keyword evidence="2" id="KW-0040">ANK repeat</keyword>
<dbReference type="PANTHER" id="PTHR24198:SF165">
    <property type="entry name" value="ANKYRIN REPEAT-CONTAINING PROTEIN-RELATED"/>
    <property type="match status" value="1"/>
</dbReference>
<dbReference type="PANTHER" id="PTHR24198">
    <property type="entry name" value="ANKYRIN REPEAT AND PROTEIN KINASE DOMAIN-CONTAINING PROTEIN"/>
    <property type="match status" value="1"/>
</dbReference>
<organism evidence="4 5">
    <name type="scientific">Mytilus edulis</name>
    <name type="common">Blue mussel</name>
    <dbReference type="NCBI Taxonomy" id="6550"/>
    <lineage>
        <taxon>Eukaryota</taxon>
        <taxon>Metazoa</taxon>
        <taxon>Spiralia</taxon>
        <taxon>Lophotrochozoa</taxon>
        <taxon>Mollusca</taxon>
        <taxon>Bivalvia</taxon>
        <taxon>Autobranchia</taxon>
        <taxon>Pteriomorphia</taxon>
        <taxon>Mytilida</taxon>
        <taxon>Mytiloidea</taxon>
        <taxon>Mytilidae</taxon>
        <taxon>Mytilinae</taxon>
        <taxon>Mytilus</taxon>
    </lineage>
</organism>
<keyword evidence="1" id="KW-0677">Repeat</keyword>
<dbReference type="AlphaFoldDB" id="A0A8S3QW71"/>
<comment type="caution">
    <text evidence="4">The sequence shown here is derived from an EMBL/GenBank/DDBJ whole genome shotgun (WGS) entry which is preliminary data.</text>
</comment>
<evidence type="ECO:0000313" key="5">
    <source>
        <dbReference type="Proteomes" id="UP000683360"/>
    </source>
</evidence>
<dbReference type="SMART" id="SM00248">
    <property type="entry name" value="ANK"/>
    <property type="match status" value="3"/>
</dbReference>
<name>A0A8S3QW71_MYTED</name>
<dbReference type="Gene3D" id="1.25.40.20">
    <property type="entry name" value="Ankyrin repeat-containing domain"/>
    <property type="match status" value="1"/>
</dbReference>
<protein>
    <submittedName>
        <fullName evidence="4">KANK</fullName>
    </submittedName>
</protein>
<reference evidence="4" key="1">
    <citation type="submission" date="2021-03" db="EMBL/GenBank/DDBJ databases">
        <authorList>
            <person name="Bekaert M."/>
        </authorList>
    </citation>
    <scope>NUCLEOTIDE SEQUENCE</scope>
</reference>
<dbReference type="InterPro" id="IPR002110">
    <property type="entry name" value="Ankyrin_rpt"/>
</dbReference>
<feature type="region of interest" description="Disordered" evidence="3">
    <location>
        <begin position="261"/>
        <end position="313"/>
    </location>
</feature>
<dbReference type="Proteomes" id="UP000683360">
    <property type="component" value="Unassembled WGS sequence"/>
</dbReference>
<proteinExistence type="predicted"/>
<evidence type="ECO:0000256" key="1">
    <source>
        <dbReference type="ARBA" id="ARBA00022737"/>
    </source>
</evidence>
<gene>
    <name evidence="4" type="ORF">MEDL_13790</name>
</gene>
<evidence type="ECO:0000313" key="4">
    <source>
        <dbReference type="EMBL" id="CAG2199035.1"/>
    </source>
</evidence>
<evidence type="ECO:0000256" key="3">
    <source>
        <dbReference type="SAM" id="MobiDB-lite"/>
    </source>
</evidence>
<sequence length="490" mass="55973">MSVFDLIVQNGSVRQVHLMLEWIDINSKSLSETLLMVCVRKVFDPTRRLALLKTILNFKPDINLQDGKGQTAFISACICEQEDTINLFLRQPSLEVNITDNDGFTGFMYACETGNKNLVKLLVDAHLKRQISLDLSKINCDGKTALQIVKERHDSGLFAIVNDAYGHKSYTKPVSCVSDDNDFRLFDKVKSKKLKSKQNAGRSGQRMSMSAIRRALKEAYMSDEEDDVVEENHSKDKNGITDLVKVVRECATDLRQIYHEQEKNQKEAKKEVKKIQQTRNKPVPENHGRNEQSITDMLTTPGKKRRKRKTYNDQFTVETASTRESDSYDMTNETRTINTHRAGRKERTTKVHFHPAPKGINIDSITVSTKREEGERKIVLSDTSNYDKKLAVKPKPKYNRDDMYRRVNGMPSSSLPLSVSGTQNKYASRLPNRKIWSSLEQGNVALPSISRPSSRTFLPPLKEGFQARRAKENPVKIHDKGMWKIMQGYK</sequence>
<dbReference type="EMBL" id="CAJPWZ010000708">
    <property type="protein sequence ID" value="CAG2199035.1"/>
    <property type="molecule type" value="Genomic_DNA"/>
</dbReference>
<evidence type="ECO:0000256" key="2">
    <source>
        <dbReference type="ARBA" id="ARBA00023043"/>
    </source>
</evidence>
<dbReference type="Pfam" id="PF12796">
    <property type="entry name" value="Ank_2"/>
    <property type="match status" value="1"/>
</dbReference>
<dbReference type="InterPro" id="IPR036770">
    <property type="entry name" value="Ankyrin_rpt-contain_sf"/>
</dbReference>
<keyword evidence="5" id="KW-1185">Reference proteome</keyword>